<sequence length="811" mass="90214">YIIIHGLNGHPQETWEHKATKFYWPWELRHKLPYARVIVYGYNANIETGLADNLTSISGIASTLISRIVRERKDEEKQLHRPLVLVAHSLGGLVAKKVIILAQRDSASGIASFDGRKEIYRSLRGFMFFGTPHAGSSVDQQARAKLLEALGSLFQTKAPKNIKEALQENSKELAELSDAFEALDIFKTLKFRVTSFYESTTPSYSKVIVPLWSVKLHYPRENVEQIEADHFGMVKFNDENDDNFENVAFQLERIGKADSDVISNLQQNSPSFTAGHTGSILDVLKTYHNTTAEVIKRLLPDADHKIPPQFSLLPTNSFAWNENQKQKGIHLHHPLGESIPATDARSSGATSRGEFIEVLDDNNNSGNAETVAGPPDEPPITPAGFPTLHDNQDEERSPSDPSNSSYHHTELQAQDRALIDDYSRLQPHGDLASSNPLEVAEIVDESSSNVAVNDQRRSALASNRLRKSILCFDSGEIRGLSSLLILKRVISLLQVDLGTGGLIAILLGRLGMSVDGAIEVFHRLGKKVFEPSLLGSTKQVIKELIESVGLKENESFLSIGGCKTFVCLNSINSIKAGQVKNVRSWDKSETFLLWQVMYATCASLTFFEPIRLGSHGETYVSGLLGSLNPSFEALKEIKGIWNVDPDEVGIFLSIGTGLASPRGIGRFGPTQLDCLVNALSQFATDSEHTAQRIQHVMSSNKRSYFRLNAVRGLDSIGATEWQNIAEIEAFTYRYMDMFEVKALARNVGEKLSNAMLEKWYLSRATSIQDAQWIRAIEAKKKRITKQIQSMHRKLSELEATQEELGKLLDQT</sequence>
<dbReference type="GO" id="GO:0005783">
    <property type="term" value="C:endoplasmic reticulum"/>
    <property type="evidence" value="ECO:0007669"/>
    <property type="project" value="UniProtKB-SubCell"/>
</dbReference>
<dbReference type="InterPro" id="IPR016035">
    <property type="entry name" value="Acyl_Trfase/lysoPLipase"/>
</dbReference>
<evidence type="ECO:0000256" key="5">
    <source>
        <dbReference type="ARBA" id="ARBA00022824"/>
    </source>
</evidence>
<dbReference type="PROSITE" id="PS51635">
    <property type="entry name" value="PNPLA"/>
    <property type="match status" value="1"/>
</dbReference>
<keyword evidence="5" id="KW-0256">Endoplasmic reticulum</keyword>
<keyword evidence="10" id="KW-0175">Coiled coil</keyword>
<feature type="coiled-coil region" evidence="10">
    <location>
        <begin position="773"/>
        <end position="810"/>
    </location>
</feature>
<dbReference type="PANTHER" id="PTHR48182">
    <property type="entry name" value="PROTEIN SERAC1"/>
    <property type="match status" value="1"/>
</dbReference>
<dbReference type="SUPFAM" id="SSF53474">
    <property type="entry name" value="alpha/beta-Hydrolases"/>
    <property type="match status" value="1"/>
</dbReference>
<dbReference type="InterPro" id="IPR002641">
    <property type="entry name" value="PNPLA_dom"/>
</dbReference>
<evidence type="ECO:0000256" key="4">
    <source>
        <dbReference type="ARBA" id="ARBA00007920"/>
    </source>
</evidence>
<organism evidence="13 14">
    <name type="scientific">Trichoglossum hirsutum</name>
    <dbReference type="NCBI Taxonomy" id="265104"/>
    <lineage>
        <taxon>Eukaryota</taxon>
        <taxon>Fungi</taxon>
        <taxon>Dikarya</taxon>
        <taxon>Ascomycota</taxon>
        <taxon>Pezizomycotina</taxon>
        <taxon>Geoglossomycetes</taxon>
        <taxon>Geoglossales</taxon>
        <taxon>Geoglossaceae</taxon>
        <taxon>Trichoglossum</taxon>
    </lineage>
</organism>
<dbReference type="EMBL" id="JAGHQM010000505">
    <property type="protein sequence ID" value="KAH0559860.1"/>
    <property type="molecule type" value="Genomic_DNA"/>
</dbReference>
<comment type="caution">
    <text evidence="13">The sequence shown here is derived from an EMBL/GenBank/DDBJ whole genome shotgun (WGS) entry which is preliminary data.</text>
</comment>
<dbReference type="Gene3D" id="3.40.1090.10">
    <property type="entry name" value="Cytosolic phospholipase A2 catalytic domain"/>
    <property type="match status" value="1"/>
</dbReference>
<evidence type="ECO:0000256" key="10">
    <source>
        <dbReference type="SAM" id="Coils"/>
    </source>
</evidence>
<dbReference type="GO" id="GO:0046486">
    <property type="term" value="P:glycerolipid metabolic process"/>
    <property type="evidence" value="ECO:0007669"/>
    <property type="project" value="UniProtKB-ARBA"/>
</dbReference>
<dbReference type="InterPro" id="IPR007751">
    <property type="entry name" value="DUF676_lipase-like"/>
</dbReference>
<evidence type="ECO:0000256" key="3">
    <source>
        <dbReference type="ARBA" id="ARBA00004370"/>
    </source>
</evidence>
<evidence type="ECO:0000313" key="14">
    <source>
        <dbReference type="Proteomes" id="UP000750711"/>
    </source>
</evidence>
<proteinExistence type="inferred from homology"/>
<reference evidence="13" key="1">
    <citation type="submission" date="2021-03" db="EMBL/GenBank/DDBJ databases">
        <title>Comparative genomics and phylogenomic investigation of the class Geoglossomycetes provide insights into ecological specialization and systematics.</title>
        <authorList>
            <person name="Melie T."/>
            <person name="Pirro S."/>
            <person name="Miller A.N."/>
            <person name="Quandt A."/>
        </authorList>
    </citation>
    <scope>NUCLEOTIDE SEQUENCE</scope>
    <source>
        <strain evidence="13">CAQ_001_2017</strain>
    </source>
</reference>
<evidence type="ECO:0000256" key="2">
    <source>
        <dbReference type="ARBA" id="ARBA00004240"/>
    </source>
</evidence>
<evidence type="ECO:0000256" key="11">
    <source>
        <dbReference type="SAM" id="MobiDB-lite"/>
    </source>
</evidence>
<dbReference type="InterPro" id="IPR029058">
    <property type="entry name" value="AB_hydrolase_fold"/>
</dbReference>
<dbReference type="Pfam" id="PF05057">
    <property type="entry name" value="DUF676"/>
    <property type="match status" value="1"/>
</dbReference>
<dbReference type="GO" id="GO:0016020">
    <property type="term" value="C:membrane"/>
    <property type="evidence" value="ECO:0007669"/>
    <property type="project" value="UniProtKB-SubCell"/>
</dbReference>
<comment type="subcellular location">
    <subcellularLocation>
        <location evidence="2">Endoplasmic reticulum</location>
    </subcellularLocation>
    <subcellularLocation>
        <location evidence="3">Membrane</location>
    </subcellularLocation>
    <subcellularLocation>
        <location evidence="1">Mitochondrion</location>
    </subcellularLocation>
</comment>
<feature type="domain" description="PNPLA" evidence="12">
    <location>
        <begin position="470"/>
        <end position="634"/>
    </location>
</feature>
<keyword evidence="7" id="KW-0496">Mitochondrion</keyword>
<protein>
    <recommendedName>
        <fullName evidence="12">PNPLA domain-containing protein</fullName>
    </recommendedName>
</protein>
<dbReference type="Proteomes" id="UP000750711">
    <property type="component" value="Unassembled WGS sequence"/>
</dbReference>
<feature type="non-terminal residue" evidence="13">
    <location>
        <position position="811"/>
    </location>
</feature>
<keyword evidence="8" id="KW-0472">Membrane</keyword>
<keyword evidence="6" id="KW-0443">Lipid metabolism</keyword>
<name>A0A9P8RQY0_9PEZI</name>
<dbReference type="Gene3D" id="3.40.50.1820">
    <property type="entry name" value="alpha/beta hydrolase"/>
    <property type="match status" value="1"/>
</dbReference>
<dbReference type="InterPro" id="IPR052374">
    <property type="entry name" value="SERAC1"/>
</dbReference>
<dbReference type="SUPFAM" id="SSF52151">
    <property type="entry name" value="FabD/lysophospholipase-like"/>
    <property type="match status" value="1"/>
</dbReference>
<gene>
    <name evidence="13" type="ORF">GP486_003625</name>
</gene>
<keyword evidence="14" id="KW-1185">Reference proteome</keyword>
<evidence type="ECO:0000313" key="13">
    <source>
        <dbReference type="EMBL" id="KAH0559860.1"/>
    </source>
</evidence>
<comment type="caution">
    <text evidence="9">Lacks conserved residue(s) required for the propagation of feature annotation.</text>
</comment>
<evidence type="ECO:0000259" key="12">
    <source>
        <dbReference type="PROSITE" id="PS51635"/>
    </source>
</evidence>
<evidence type="ECO:0000256" key="7">
    <source>
        <dbReference type="ARBA" id="ARBA00023128"/>
    </source>
</evidence>
<dbReference type="GO" id="GO:0005739">
    <property type="term" value="C:mitochondrion"/>
    <property type="evidence" value="ECO:0007669"/>
    <property type="project" value="UniProtKB-SubCell"/>
</dbReference>
<evidence type="ECO:0000256" key="8">
    <source>
        <dbReference type="ARBA" id="ARBA00023136"/>
    </source>
</evidence>
<comment type="similarity">
    <text evidence="4">Belongs to the putative lipase ROG1 family.</text>
</comment>
<evidence type="ECO:0000256" key="1">
    <source>
        <dbReference type="ARBA" id="ARBA00004173"/>
    </source>
</evidence>
<evidence type="ECO:0000256" key="6">
    <source>
        <dbReference type="ARBA" id="ARBA00023098"/>
    </source>
</evidence>
<evidence type="ECO:0000256" key="9">
    <source>
        <dbReference type="PROSITE-ProRule" id="PRU01161"/>
    </source>
</evidence>
<feature type="region of interest" description="Disordered" evidence="11">
    <location>
        <begin position="359"/>
        <end position="408"/>
    </location>
</feature>
<dbReference type="PANTHER" id="PTHR48182:SF2">
    <property type="entry name" value="PROTEIN SERAC1"/>
    <property type="match status" value="1"/>
</dbReference>
<dbReference type="AlphaFoldDB" id="A0A9P8RQY0"/>
<accession>A0A9P8RQY0</accession>